<comment type="function">
    <text evidence="5 7">Catalyzes cyclization of the linear tetrapyrrole, hydroxymethylbilane, to the macrocyclic uroporphyrinogen III.</text>
</comment>
<evidence type="ECO:0000259" key="11">
    <source>
        <dbReference type="Pfam" id="PF02602"/>
    </source>
</evidence>
<evidence type="ECO:0000256" key="4">
    <source>
        <dbReference type="ARBA" id="ARBA00023136"/>
    </source>
</evidence>
<proteinExistence type="inferred from homology"/>
<dbReference type="CDD" id="cd06578">
    <property type="entry name" value="HemD"/>
    <property type="match status" value="1"/>
</dbReference>
<comment type="catalytic activity">
    <reaction evidence="7">
        <text>hydroxymethylbilane = uroporphyrinogen III + H2O</text>
        <dbReference type="Rhea" id="RHEA:18965"/>
        <dbReference type="ChEBI" id="CHEBI:15377"/>
        <dbReference type="ChEBI" id="CHEBI:57308"/>
        <dbReference type="ChEBI" id="CHEBI:57845"/>
        <dbReference type="EC" id="4.2.1.75"/>
    </reaction>
</comment>
<evidence type="ECO:0000256" key="10">
    <source>
        <dbReference type="SAM" id="Phobius"/>
    </source>
</evidence>
<keyword evidence="2 10" id="KW-0812">Transmembrane</keyword>
<evidence type="ECO:0000256" key="8">
    <source>
        <dbReference type="SAM" id="Coils"/>
    </source>
</evidence>
<comment type="subcellular location">
    <subcellularLocation>
        <location evidence="1">Membrane</location>
    </subcellularLocation>
</comment>
<dbReference type="PANTHER" id="PTHR38042">
    <property type="entry name" value="UROPORPHYRINOGEN-III SYNTHASE, CHLOROPLASTIC"/>
    <property type="match status" value="1"/>
</dbReference>
<dbReference type="PANTHER" id="PTHR38042:SF1">
    <property type="entry name" value="UROPORPHYRINOGEN-III SYNTHASE, CHLOROPLASTIC"/>
    <property type="match status" value="1"/>
</dbReference>
<feature type="region of interest" description="Disordered" evidence="9">
    <location>
        <begin position="243"/>
        <end position="272"/>
    </location>
</feature>
<feature type="domain" description="Tetrapyrrole biosynthesis uroporphyrinogen III synthase" evidence="11">
    <location>
        <begin position="14"/>
        <end position="231"/>
    </location>
</feature>
<evidence type="ECO:0000256" key="6">
    <source>
        <dbReference type="ARBA" id="ARBA00040167"/>
    </source>
</evidence>
<evidence type="ECO:0000256" key="7">
    <source>
        <dbReference type="RuleBase" id="RU366031"/>
    </source>
</evidence>
<accession>A0ABS6IFI5</accession>
<feature type="transmembrane region" description="Helical" evidence="10">
    <location>
        <begin position="281"/>
        <end position="308"/>
    </location>
</feature>
<dbReference type="RefSeq" id="WP_216957492.1">
    <property type="nucleotide sequence ID" value="NZ_JAHOPB010000001.1"/>
</dbReference>
<keyword evidence="7" id="KW-0627">Porphyrin biosynthesis</keyword>
<evidence type="ECO:0000256" key="5">
    <source>
        <dbReference type="ARBA" id="ARBA00037589"/>
    </source>
</evidence>
<evidence type="ECO:0000256" key="2">
    <source>
        <dbReference type="ARBA" id="ARBA00022692"/>
    </source>
</evidence>
<dbReference type="EMBL" id="JAHOPB010000001">
    <property type="protein sequence ID" value="MBU8873235.1"/>
    <property type="molecule type" value="Genomic_DNA"/>
</dbReference>
<keyword evidence="3 10" id="KW-1133">Transmembrane helix</keyword>
<keyword evidence="4 10" id="KW-0472">Membrane</keyword>
<dbReference type="InterPro" id="IPR039793">
    <property type="entry name" value="UROS/Hem4"/>
</dbReference>
<keyword evidence="8" id="KW-0175">Coiled coil</keyword>
<name>A0ABS6IFI5_9HYPH</name>
<feature type="coiled-coil region" evidence="8">
    <location>
        <begin position="344"/>
        <end position="371"/>
    </location>
</feature>
<feature type="compositionally biased region" description="Polar residues" evidence="9">
    <location>
        <begin position="249"/>
        <end position="258"/>
    </location>
</feature>
<feature type="region of interest" description="Disordered" evidence="9">
    <location>
        <begin position="400"/>
        <end position="426"/>
    </location>
</feature>
<sequence length="658" mass="68013">MRVLITRPEREATTLATALAERGHVPVIAPLFHLEILRPPAEFATDLAQCQAVLLSSANGARAFAEATEQRGKPILAVGDTTATTAEGLGFASVTSAAGDGGALAELVRNRLDAKAGPLLHVSGVDIAQDFAESLAKDGFEVRRIPLYEAREAAELPDSARAALQARALDAAMFFSPRASALFARLVQEAGLADSLSNVTALAISPAALEPLSALPFKATVAARRPTRQSVLDEIDRLPKAVVEGPSIMSDTPSSSQVPPAEMSPESPRVTPPPVQVRRGLGVAGAFITGVVASCLVLAGALITLPYWPAEIRALWQGKGAAAAAPVPAIDLQQVRQDAAAVANASVETARKEISARLDDLEKRLRATSAAVAERPAATGGPDPAIADLRAKVEALEGRATTPAPTPAPQQTPAPAQPPAVTAEQEKELATLRLEMATLRNTLQTIDQSVAVQRDQTRMLTEAVDKARGEATVRSAGEQKAMSTARASAIIGIAARLSAAVGSGLPFATDLALLTPLAQGDAKLSESTNVLQAYAQTGVASRPALVTEFPAVAKAALADDLADDSFGERLLGKVRGLISLRRVGNDVEGDGTEAKLARAEAALEAGDLAKAVALVKSLPPQTAKATAGWLSRAEAHLAAKQAADQISAQAVTLLGSAK</sequence>
<dbReference type="Proteomes" id="UP000727907">
    <property type="component" value="Unassembled WGS sequence"/>
</dbReference>
<gene>
    <name evidence="12" type="ORF">KQ910_05640</name>
</gene>
<evidence type="ECO:0000256" key="1">
    <source>
        <dbReference type="ARBA" id="ARBA00004370"/>
    </source>
</evidence>
<protein>
    <recommendedName>
        <fullName evidence="6 7">Uroporphyrinogen-III synthase</fullName>
        <ecNumber evidence="7">4.2.1.75</ecNumber>
    </recommendedName>
</protein>
<dbReference type="Pfam" id="PF02602">
    <property type="entry name" value="HEM4"/>
    <property type="match status" value="1"/>
</dbReference>
<feature type="compositionally biased region" description="Pro residues" evidence="9">
    <location>
        <begin position="404"/>
        <end position="418"/>
    </location>
</feature>
<evidence type="ECO:0000256" key="3">
    <source>
        <dbReference type="ARBA" id="ARBA00022989"/>
    </source>
</evidence>
<evidence type="ECO:0000313" key="12">
    <source>
        <dbReference type="EMBL" id="MBU8873235.1"/>
    </source>
</evidence>
<dbReference type="InterPro" id="IPR003754">
    <property type="entry name" value="4pyrrol_synth_uPrphyn_synth"/>
</dbReference>
<organism evidence="12 13">
    <name type="scientific">Reyranella humidisoli</name>
    <dbReference type="NCBI Taxonomy" id="2849149"/>
    <lineage>
        <taxon>Bacteria</taxon>
        <taxon>Pseudomonadati</taxon>
        <taxon>Pseudomonadota</taxon>
        <taxon>Alphaproteobacteria</taxon>
        <taxon>Hyphomicrobiales</taxon>
        <taxon>Reyranellaceae</taxon>
        <taxon>Reyranella</taxon>
    </lineage>
</organism>
<dbReference type="EC" id="4.2.1.75" evidence="7"/>
<comment type="pathway">
    <text evidence="7">Porphyrin-containing compound metabolism; protoporphyrin-IX biosynthesis; coproporphyrinogen-III from 5-aminolevulinate: step 3/4.</text>
</comment>
<keyword evidence="13" id="KW-1185">Reference proteome</keyword>
<evidence type="ECO:0000313" key="13">
    <source>
        <dbReference type="Proteomes" id="UP000727907"/>
    </source>
</evidence>
<evidence type="ECO:0000256" key="9">
    <source>
        <dbReference type="SAM" id="MobiDB-lite"/>
    </source>
</evidence>
<dbReference type="GO" id="GO:0004852">
    <property type="term" value="F:uroporphyrinogen-III synthase activity"/>
    <property type="evidence" value="ECO:0007669"/>
    <property type="project" value="UniProtKB-EC"/>
</dbReference>
<comment type="similarity">
    <text evidence="7">Belongs to the uroporphyrinogen-III synthase family.</text>
</comment>
<keyword evidence="7 12" id="KW-0456">Lyase</keyword>
<dbReference type="Pfam" id="PF09731">
    <property type="entry name" value="Mitofilin"/>
    <property type="match status" value="1"/>
</dbReference>
<dbReference type="InterPro" id="IPR019133">
    <property type="entry name" value="MIC60"/>
</dbReference>
<reference evidence="12 13" key="1">
    <citation type="submission" date="2021-06" db="EMBL/GenBank/DDBJ databases">
        <authorList>
            <person name="Lee D.H."/>
        </authorList>
    </citation>
    <scope>NUCLEOTIDE SEQUENCE [LARGE SCALE GENOMIC DNA]</scope>
    <source>
        <strain evidence="12 13">MMS21-HV4-11</strain>
    </source>
</reference>
<comment type="caution">
    <text evidence="12">The sequence shown here is derived from an EMBL/GenBank/DDBJ whole genome shotgun (WGS) entry which is preliminary data.</text>
</comment>